<comment type="similarity">
    <text evidence="1">Belongs to the thioredoxin family. DsbA subfamily.</text>
</comment>
<feature type="coiled-coil region" evidence="6">
    <location>
        <begin position="247"/>
        <end position="281"/>
    </location>
</feature>
<evidence type="ECO:0000313" key="9">
    <source>
        <dbReference type="EMBL" id="GLI34783.1"/>
    </source>
</evidence>
<dbReference type="GO" id="GO:0016491">
    <property type="term" value="F:oxidoreductase activity"/>
    <property type="evidence" value="ECO:0007669"/>
    <property type="project" value="UniProtKB-KW"/>
</dbReference>
<dbReference type="SUPFAM" id="SSF52833">
    <property type="entry name" value="Thioredoxin-like"/>
    <property type="match status" value="1"/>
</dbReference>
<evidence type="ECO:0000259" key="8">
    <source>
        <dbReference type="PROSITE" id="PS51352"/>
    </source>
</evidence>
<keyword evidence="3" id="KW-0560">Oxidoreductase</keyword>
<evidence type="ECO:0000256" key="4">
    <source>
        <dbReference type="ARBA" id="ARBA00023157"/>
    </source>
</evidence>
<keyword evidence="7" id="KW-0472">Membrane</keyword>
<evidence type="ECO:0000256" key="5">
    <source>
        <dbReference type="ARBA" id="ARBA00023284"/>
    </source>
</evidence>
<dbReference type="InterPro" id="IPR027304">
    <property type="entry name" value="Trigger_fact/SurA_dom_sf"/>
</dbReference>
<accession>A0A9W6D3V8</accession>
<dbReference type="SUPFAM" id="SSF109998">
    <property type="entry name" value="Triger factor/SurA peptide-binding domain-like"/>
    <property type="match status" value="1"/>
</dbReference>
<dbReference type="Gene3D" id="1.20.1440.130">
    <property type="entry name" value="VKOR domain"/>
    <property type="match status" value="1"/>
</dbReference>
<evidence type="ECO:0000256" key="3">
    <source>
        <dbReference type="ARBA" id="ARBA00023002"/>
    </source>
</evidence>
<evidence type="ECO:0000313" key="10">
    <source>
        <dbReference type="Proteomes" id="UP001144372"/>
    </source>
</evidence>
<dbReference type="Gene3D" id="3.40.30.10">
    <property type="entry name" value="Glutaredoxin"/>
    <property type="match status" value="1"/>
</dbReference>
<protein>
    <recommendedName>
        <fullName evidence="8">Thioredoxin domain-containing protein</fullName>
    </recommendedName>
</protein>
<organism evidence="9 10">
    <name type="scientific">Desulforhabdus amnigena</name>
    <dbReference type="NCBI Taxonomy" id="40218"/>
    <lineage>
        <taxon>Bacteria</taxon>
        <taxon>Pseudomonadati</taxon>
        <taxon>Thermodesulfobacteriota</taxon>
        <taxon>Syntrophobacteria</taxon>
        <taxon>Syntrophobacterales</taxon>
        <taxon>Syntrophobacteraceae</taxon>
        <taxon>Desulforhabdus</taxon>
    </lineage>
</organism>
<feature type="transmembrane region" description="Helical" evidence="7">
    <location>
        <begin position="80"/>
        <end position="98"/>
    </location>
</feature>
<feature type="transmembrane region" description="Helical" evidence="7">
    <location>
        <begin position="6"/>
        <end position="31"/>
    </location>
</feature>
<dbReference type="EMBL" id="BSDR01000001">
    <property type="protein sequence ID" value="GLI34783.1"/>
    <property type="molecule type" value="Genomic_DNA"/>
</dbReference>
<keyword evidence="2" id="KW-0732">Signal</keyword>
<evidence type="ECO:0000256" key="7">
    <source>
        <dbReference type="SAM" id="Phobius"/>
    </source>
</evidence>
<name>A0A9W6D3V8_9BACT</name>
<dbReference type="RefSeq" id="WP_281794188.1">
    <property type="nucleotide sequence ID" value="NZ_BSDR01000001.1"/>
</dbReference>
<keyword evidence="5" id="KW-0676">Redox-active center</keyword>
<evidence type="ECO:0000256" key="1">
    <source>
        <dbReference type="ARBA" id="ARBA00005791"/>
    </source>
</evidence>
<feature type="transmembrane region" description="Helical" evidence="7">
    <location>
        <begin position="52"/>
        <end position="74"/>
    </location>
</feature>
<reference evidence="9" key="1">
    <citation type="submission" date="2022-12" db="EMBL/GenBank/DDBJ databases">
        <title>Reference genome sequencing for broad-spectrum identification of bacterial and archaeal isolates by mass spectrometry.</title>
        <authorList>
            <person name="Sekiguchi Y."/>
            <person name="Tourlousse D.M."/>
        </authorList>
    </citation>
    <scope>NUCLEOTIDE SEQUENCE</scope>
    <source>
        <strain evidence="9">ASRB1</strain>
    </source>
</reference>
<dbReference type="AlphaFoldDB" id="A0A9W6D3V8"/>
<keyword evidence="6" id="KW-0175">Coiled coil</keyword>
<keyword evidence="10" id="KW-1185">Reference proteome</keyword>
<dbReference type="InterPro" id="IPR036249">
    <property type="entry name" value="Thioredoxin-like_sf"/>
</dbReference>
<dbReference type="Proteomes" id="UP001144372">
    <property type="component" value="Unassembled WGS sequence"/>
</dbReference>
<gene>
    <name evidence="9" type="ORF">DAMNIGENAA_22160</name>
</gene>
<dbReference type="PANTHER" id="PTHR13887">
    <property type="entry name" value="GLUTATHIONE S-TRANSFERASE KAPPA"/>
    <property type="match status" value="1"/>
</dbReference>
<keyword evidence="7" id="KW-0812">Transmembrane</keyword>
<proteinExistence type="inferred from homology"/>
<evidence type="ECO:0000256" key="6">
    <source>
        <dbReference type="SAM" id="Coils"/>
    </source>
</evidence>
<feature type="transmembrane region" description="Helical" evidence="7">
    <location>
        <begin position="105"/>
        <end position="122"/>
    </location>
</feature>
<dbReference type="InterPro" id="IPR038354">
    <property type="entry name" value="VKOR_sf"/>
</dbReference>
<keyword evidence="4" id="KW-1015">Disulfide bond</keyword>
<sequence length="480" mass="55175">MLEEKLRYRVILFLALTGLLVSLLSLLAEFFPWLQSFCAGFSNGCRETEKITLLRLPLWGWGVAYYLLLTVSAWRFKGWLLWWIPAGAGVEVTLLWFMYAMKAPCVFCLGNFMVILLLLLFSVPGLRFWSAASMLQFLFIASFFVMSHENQGVLSEDVKAGVQSDVVAKIGDEIITRQRLEAPLYARISPYEREVYRLKRERLDGLIREMLLEKESKERGISTEKYIDEVVLKKGTQVSEEETDRYLRENQERLKNWRGSQDELRERVRAYLEQEKKLQEINQYVKALEPKYGVTVFLGEPKPPLTQVQVEGSPVLGPEDAPVTVVEFSDYQCPACRHSHGVVRRIREAYAGKLRWFFKDLPLKMHKDAKKAAEAARCAAEQNKFWEYQDVLYSTQEGLSQEQLKNYAQDMRLDTGRFNQCLESGKFGAAIEKEVQEARTVGIDSTPTFVINGKMAAGGPTFEQFKEIIEEELKQSEGKS</sequence>
<dbReference type="Pfam" id="PF13462">
    <property type="entry name" value="Thioredoxin_4"/>
    <property type="match status" value="1"/>
</dbReference>
<comment type="caution">
    <text evidence="9">The sequence shown here is derived from an EMBL/GenBank/DDBJ whole genome shotgun (WGS) entry which is preliminary data.</text>
</comment>
<dbReference type="PANTHER" id="PTHR13887:SF14">
    <property type="entry name" value="DISULFIDE BOND FORMATION PROTEIN D"/>
    <property type="match status" value="1"/>
</dbReference>
<keyword evidence="7" id="KW-1133">Transmembrane helix</keyword>
<feature type="domain" description="Thioredoxin" evidence="8">
    <location>
        <begin position="296"/>
        <end position="474"/>
    </location>
</feature>
<dbReference type="InterPro" id="IPR013766">
    <property type="entry name" value="Thioredoxin_domain"/>
</dbReference>
<dbReference type="PROSITE" id="PS51352">
    <property type="entry name" value="THIOREDOXIN_2"/>
    <property type="match status" value="1"/>
</dbReference>
<dbReference type="InterPro" id="IPR012336">
    <property type="entry name" value="Thioredoxin-like_fold"/>
</dbReference>
<evidence type="ECO:0000256" key="2">
    <source>
        <dbReference type="ARBA" id="ARBA00022729"/>
    </source>
</evidence>